<evidence type="ECO:0000313" key="3">
    <source>
        <dbReference type="Proteomes" id="UP000050488"/>
    </source>
</evidence>
<name>A0A0Q1ADP6_9CORY</name>
<accession>A0A0Q1ADP6</accession>
<sequence length="313" mass="35287">MDKRILWLLLTSILGLALLTSSAVLARFNYGWWSNLSLNVGTAVALIAPINFFSSRISARINIIESDVRGIGAKVDKMIDGLESGVDKLAQEYMDANEVLERIASMGEDELPGISEAIALLKGVARGGGISDEGVMFRISGDRYLYARLVYAGNRWNVNVMNFSEEDNGFQDIIFIPWGWDDTFEGFAARLSRDLVEAGVIAESSELGYETIEEYFIIASRDICRFFMLYHDSIIGGIRAIPWPKARWAVFDKRFLAARNVDFWFKLGEDSMKECMKKVDGKIWSKDKRVIIDLERAADISTHIGYVDSKWMS</sequence>
<evidence type="ECO:0000256" key="1">
    <source>
        <dbReference type="SAM" id="Phobius"/>
    </source>
</evidence>
<keyword evidence="1" id="KW-0472">Membrane</keyword>
<feature type="transmembrane region" description="Helical" evidence="1">
    <location>
        <begin position="36"/>
        <end position="53"/>
    </location>
</feature>
<reference evidence="2 3" key="1">
    <citation type="submission" date="2015-10" db="EMBL/GenBank/DDBJ databases">
        <title>Corynebacteirum lowii and Corynebacterium oculi species nova, derived from human clinical disease and and emended description of Corynebacterium mastiditis.</title>
        <authorList>
            <person name="Bernard K."/>
            <person name="Pacheco A.L."/>
            <person name="Mcdougall C."/>
            <person name="Burtx T."/>
            <person name="Weibe D."/>
            <person name="Tyler S."/>
            <person name="Olson A.B."/>
            <person name="Cnockaert M."/>
            <person name="Eguchi H."/>
            <person name="Kuwahara T."/>
            <person name="Nakayama-Imaohji H."/>
            <person name="Boudewijins M."/>
            <person name="Van Hoecke F."/>
            <person name="Bernier A.-M."/>
            <person name="Vandamme P."/>
        </authorList>
    </citation>
    <scope>NUCLEOTIDE SEQUENCE [LARGE SCALE GENOMIC DNA]</scope>
    <source>
        <strain evidence="2 3">NML 130206</strain>
    </source>
</reference>
<dbReference type="STRING" id="1544413.Clow_02051"/>
<protein>
    <submittedName>
        <fullName evidence="2">Uncharacterized protein</fullName>
    </submittedName>
</protein>
<keyword evidence="1" id="KW-1133">Transmembrane helix</keyword>
<keyword evidence="1" id="KW-0812">Transmembrane</keyword>
<comment type="caution">
    <text evidence="2">The sequence shown here is derived from an EMBL/GenBank/DDBJ whole genome shotgun (WGS) entry which is preliminary data.</text>
</comment>
<dbReference type="RefSeq" id="WP_156334876.1">
    <property type="nucleotide sequence ID" value="NZ_JAUSQY010000001.1"/>
</dbReference>
<gene>
    <name evidence="2" type="ORF">Clow_02051</name>
</gene>
<dbReference type="PATRIC" id="fig|1544413.3.peg.2056"/>
<keyword evidence="3" id="KW-1185">Reference proteome</keyword>
<proteinExistence type="predicted"/>
<dbReference type="Proteomes" id="UP000050488">
    <property type="component" value="Unassembled WGS sequence"/>
</dbReference>
<dbReference type="EMBL" id="LKEV01000007">
    <property type="protein sequence ID" value="KQB84792.1"/>
    <property type="molecule type" value="Genomic_DNA"/>
</dbReference>
<organism evidence="2 3">
    <name type="scientific">Corynebacterium lowii</name>
    <dbReference type="NCBI Taxonomy" id="1544413"/>
    <lineage>
        <taxon>Bacteria</taxon>
        <taxon>Bacillati</taxon>
        <taxon>Actinomycetota</taxon>
        <taxon>Actinomycetes</taxon>
        <taxon>Mycobacteriales</taxon>
        <taxon>Corynebacteriaceae</taxon>
        <taxon>Corynebacterium</taxon>
    </lineage>
</organism>
<evidence type="ECO:0000313" key="2">
    <source>
        <dbReference type="EMBL" id="KQB84792.1"/>
    </source>
</evidence>
<dbReference type="AlphaFoldDB" id="A0A0Q1ADP6"/>